<evidence type="ECO:0000313" key="3">
    <source>
        <dbReference type="Proteomes" id="UP001281410"/>
    </source>
</evidence>
<reference evidence="2" key="1">
    <citation type="journal article" date="2023" name="Plant J.">
        <title>Genome sequences and population genomics provide insights into the demographic history, inbreeding, and mutation load of two 'living fossil' tree species of Dipteronia.</title>
        <authorList>
            <person name="Feng Y."/>
            <person name="Comes H.P."/>
            <person name="Chen J."/>
            <person name="Zhu S."/>
            <person name="Lu R."/>
            <person name="Zhang X."/>
            <person name="Li P."/>
            <person name="Qiu J."/>
            <person name="Olsen K.M."/>
            <person name="Qiu Y."/>
        </authorList>
    </citation>
    <scope>NUCLEOTIDE SEQUENCE</scope>
    <source>
        <strain evidence="2">NBL</strain>
    </source>
</reference>
<feature type="compositionally biased region" description="Acidic residues" evidence="1">
    <location>
        <begin position="241"/>
        <end position="255"/>
    </location>
</feature>
<dbReference type="PANTHER" id="PTHR37733:SF1">
    <property type="entry name" value="SMAD_FHA DOMAIN-CONTAINING PROTEIN"/>
    <property type="match status" value="1"/>
</dbReference>
<protein>
    <recommendedName>
        <fullName evidence="4">FHA domain-containing protein</fullName>
    </recommendedName>
</protein>
<dbReference type="SUPFAM" id="SSF49879">
    <property type="entry name" value="SMAD/FHA domain"/>
    <property type="match status" value="1"/>
</dbReference>
<comment type="caution">
    <text evidence="2">The sequence shown here is derived from an EMBL/GenBank/DDBJ whole genome shotgun (WGS) entry which is preliminary data.</text>
</comment>
<dbReference type="InterPro" id="IPR008984">
    <property type="entry name" value="SMAD_FHA_dom_sf"/>
</dbReference>
<dbReference type="CDD" id="cd22671">
    <property type="entry name" value="FHA_APTX-like"/>
    <property type="match status" value="1"/>
</dbReference>
<dbReference type="PANTHER" id="PTHR37733">
    <property type="entry name" value="SMAD/FHA DOMAIN-CONTAINING PROTEIN"/>
    <property type="match status" value="1"/>
</dbReference>
<gene>
    <name evidence="2" type="ORF">Dsin_014210</name>
</gene>
<evidence type="ECO:0000256" key="1">
    <source>
        <dbReference type="SAM" id="MobiDB-lite"/>
    </source>
</evidence>
<organism evidence="2 3">
    <name type="scientific">Dipteronia sinensis</name>
    <dbReference type="NCBI Taxonomy" id="43782"/>
    <lineage>
        <taxon>Eukaryota</taxon>
        <taxon>Viridiplantae</taxon>
        <taxon>Streptophyta</taxon>
        <taxon>Embryophyta</taxon>
        <taxon>Tracheophyta</taxon>
        <taxon>Spermatophyta</taxon>
        <taxon>Magnoliopsida</taxon>
        <taxon>eudicotyledons</taxon>
        <taxon>Gunneridae</taxon>
        <taxon>Pentapetalae</taxon>
        <taxon>rosids</taxon>
        <taxon>malvids</taxon>
        <taxon>Sapindales</taxon>
        <taxon>Sapindaceae</taxon>
        <taxon>Hippocastanoideae</taxon>
        <taxon>Acereae</taxon>
        <taxon>Dipteronia</taxon>
    </lineage>
</organism>
<evidence type="ECO:0000313" key="2">
    <source>
        <dbReference type="EMBL" id="KAK3220240.1"/>
    </source>
</evidence>
<feature type="compositionally biased region" description="Basic residues" evidence="1">
    <location>
        <begin position="226"/>
        <end position="236"/>
    </location>
</feature>
<dbReference type="Gene3D" id="2.60.200.20">
    <property type="match status" value="1"/>
</dbReference>
<keyword evidence="3" id="KW-1185">Reference proteome</keyword>
<accession>A0AAE0EBC9</accession>
<feature type="compositionally biased region" description="Basic residues" evidence="1">
    <location>
        <begin position="260"/>
        <end position="271"/>
    </location>
</feature>
<name>A0AAE0EBC9_9ROSI</name>
<dbReference type="EMBL" id="JANJYJ010000004">
    <property type="protein sequence ID" value="KAK3220240.1"/>
    <property type="molecule type" value="Genomic_DNA"/>
</dbReference>
<dbReference type="AlphaFoldDB" id="A0AAE0EBC9"/>
<evidence type="ECO:0008006" key="4">
    <source>
        <dbReference type="Google" id="ProtNLM"/>
    </source>
</evidence>
<proteinExistence type="predicted"/>
<dbReference type="Proteomes" id="UP001281410">
    <property type="component" value="Unassembled WGS sequence"/>
</dbReference>
<feature type="compositionally biased region" description="Polar residues" evidence="1">
    <location>
        <begin position="285"/>
        <end position="294"/>
    </location>
</feature>
<feature type="region of interest" description="Disordered" evidence="1">
    <location>
        <begin position="214"/>
        <end position="344"/>
    </location>
</feature>
<sequence length="344" mass="39313">MKETLRFAANKYHSNLKRRINQNSKHIETIFNPIKINSHKSMEIAGEDGSSIALNPNSTTVFGRGSGFSTSDRNVSRRHVLFSLKESESNSGTRTEPRVRFEVIGKNPIWVRSLEGREVRVFRRQEKGEVAAGDWLCVGGQSPVWFALKRNVFEEEKEESEIVESSGDLENFDLSSIDPVKEFGFLVIGHEFDHYPKQRICDIRNWDWFLEEPRKDSDEDDEVADKRKKGGRRRKRGKDEGNDDSDWAGESEEDKEVIAKVRKVQRPKYSTRSKDGEKPQKGTKHSSSSVQKNDVSVMGEESEDEEDPTLGGFIIEDDDAEVEEESDADEEEADEDFAEDDDEL</sequence>
<feature type="compositionally biased region" description="Acidic residues" evidence="1">
    <location>
        <begin position="315"/>
        <end position="344"/>
    </location>
</feature>